<feature type="non-terminal residue" evidence="2">
    <location>
        <position position="45"/>
    </location>
</feature>
<protein>
    <submittedName>
        <fullName evidence="2">Uncharacterized protein</fullName>
    </submittedName>
</protein>
<reference evidence="2" key="1">
    <citation type="journal article" date="2014" name="Front. Microbiol.">
        <title>High frequency of phylogenetically diverse reductive dehalogenase-homologous genes in deep subseafloor sedimentary metagenomes.</title>
        <authorList>
            <person name="Kawai M."/>
            <person name="Futagami T."/>
            <person name="Toyoda A."/>
            <person name="Takaki Y."/>
            <person name="Nishi S."/>
            <person name="Hori S."/>
            <person name="Arai W."/>
            <person name="Tsubouchi T."/>
            <person name="Morono Y."/>
            <person name="Uchiyama I."/>
            <person name="Ito T."/>
            <person name="Fujiyama A."/>
            <person name="Inagaki F."/>
            <person name="Takami H."/>
        </authorList>
    </citation>
    <scope>NUCLEOTIDE SEQUENCE</scope>
    <source>
        <strain evidence="2">Expedition CK06-06</strain>
    </source>
</reference>
<gene>
    <name evidence="2" type="ORF">S01H1_81492</name>
</gene>
<feature type="region of interest" description="Disordered" evidence="1">
    <location>
        <begin position="21"/>
        <end position="45"/>
    </location>
</feature>
<evidence type="ECO:0000256" key="1">
    <source>
        <dbReference type="SAM" id="MobiDB-lite"/>
    </source>
</evidence>
<comment type="caution">
    <text evidence="2">The sequence shown here is derived from an EMBL/GenBank/DDBJ whole genome shotgun (WGS) entry which is preliminary data.</text>
</comment>
<proteinExistence type="predicted"/>
<accession>X0XJ50</accession>
<evidence type="ECO:0000313" key="2">
    <source>
        <dbReference type="EMBL" id="GAG43179.1"/>
    </source>
</evidence>
<sequence>MGVPLFGRRLLNTKFLHTAAKRTDMHPQGRSRTVFTPDPPVLGFQ</sequence>
<name>X0XJ50_9ZZZZ</name>
<organism evidence="2">
    <name type="scientific">marine sediment metagenome</name>
    <dbReference type="NCBI Taxonomy" id="412755"/>
    <lineage>
        <taxon>unclassified sequences</taxon>
        <taxon>metagenomes</taxon>
        <taxon>ecological metagenomes</taxon>
    </lineage>
</organism>
<dbReference type="AlphaFoldDB" id="X0XJ50"/>
<dbReference type="EMBL" id="BARS01055151">
    <property type="protein sequence ID" value="GAG43179.1"/>
    <property type="molecule type" value="Genomic_DNA"/>
</dbReference>